<feature type="domain" description="M23ase beta-sheet core" evidence="1">
    <location>
        <begin position="140"/>
        <end position="239"/>
    </location>
</feature>
<dbReference type="SUPFAM" id="SSF51261">
    <property type="entry name" value="Duplicated hybrid motif"/>
    <property type="match status" value="1"/>
</dbReference>
<sequence>MKIIFSLIFGMFFMYIGRAQEHKHKVYYEETDTGEFTFFAENDEYYPISIKLNFLLKNMQLNDIGYKIYTIAGKAKQELTTLKVISRTRPYQFSYTYIYNMGDDSLEDYDKDYVYHLPYQKGLIFRLIQGYNGSFSHKNENSLDFSMPVGTEITAIREGIVVKVEDSNNKNCASIECAEYNNFVTIYHSDGTFADYLHIKQGGALVKEGDRVVKGQVVALSGNTGFSSTPHLHLEVFKQRLNAKETLPTKFLLENGKIDFLEQNESYKRVL</sequence>
<dbReference type="OrthoDB" id="9809488at2"/>
<dbReference type="Gene3D" id="2.70.70.10">
    <property type="entry name" value="Glucose Permease (Domain IIA)"/>
    <property type="match status" value="1"/>
</dbReference>
<dbReference type="AlphaFoldDB" id="A0A2M9R2G6"/>
<reference evidence="2 3" key="1">
    <citation type="submission" date="2017-06" db="EMBL/GenBank/DDBJ databases">
        <title>Description of Avrilella dinanensis gen. nov. sp. nov.</title>
        <authorList>
            <person name="Leyer C."/>
            <person name="Sassi M."/>
            <person name="Minet J."/>
            <person name="Kayal S."/>
            <person name="Cattoir V."/>
        </authorList>
    </citation>
    <scope>NUCLEOTIDE SEQUENCE [LARGE SCALE GENOMIC DNA]</scope>
    <source>
        <strain evidence="2 3">UR159</strain>
    </source>
</reference>
<dbReference type="EMBL" id="NIPO01000003">
    <property type="protein sequence ID" value="PJR03046.1"/>
    <property type="molecule type" value="Genomic_DNA"/>
</dbReference>
<dbReference type="InterPro" id="IPR050570">
    <property type="entry name" value="Cell_wall_metabolism_enzyme"/>
</dbReference>
<gene>
    <name evidence="2" type="ORF">CDL10_11325</name>
</gene>
<accession>A0A2M9R2G6</accession>
<dbReference type="RefSeq" id="WP_100678785.1">
    <property type="nucleotide sequence ID" value="NZ_NIPO01000003.1"/>
</dbReference>
<proteinExistence type="predicted"/>
<dbReference type="Proteomes" id="UP000231960">
    <property type="component" value="Unassembled WGS sequence"/>
</dbReference>
<dbReference type="InterPro" id="IPR016047">
    <property type="entry name" value="M23ase_b-sheet_dom"/>
</dbReference>
<dbReference type="InterPro" id="IPR011055">
    <property type="entry name" value="Dup_hybrid_motif"/>
</dbReference>
<comment type="caution">
    <text evidence="2">The sequence shown here is derived from an EMBL/GenBank/DDBJ whole genome shotgun (WGS) entry which is preliminary data.</text>
</comment>
<name>A0A2M9R2G6_9FLAO</name>
<protein>
    <recommendedName>
        <fullName evidence="1">M23ase beta-sheet core domain-containing protein</fullName>
    </recommendedName>
</protein>
<dbReference type="GO" id="GO:0004222">
    <property type="term" value="F:metalloendopeptidase activity"/>
    <property type="evidence" value="ECO:0007669"/>
    <property type="project" value="TreeGrafter"/>
</dbReference>
<dbReference type="PANTHER" id="PTHR21666:SF270">
    <property type="entry name" value="MUREIN HYDROLASE ACTIVATOR ENVC"/>
    <property type="match status" value="1"/>
</dbReference>
<dbReference type="CDD" id="cd12797">
    <property type="entry name" value="M23_peptidase"/>
    <property type="match status" value="1"/>
</dbReference>
<dbReference type="PANTHER" id="PTHR21666">
    <property type="entry name" value="PEPTIDASE-RELATED"/>
    <property type="match status" value="1"/>
</dbReference>
<keyword evidence="3" id="KW-1185">Reference proteome</keyword>
<evidence type="ECO:0000313" key="2">
    <source>
        <dbReference type="EMBL" id="PJR03046.1"/>
    </source>
</evidence>
<evidence type="ECO:0000313" key="3">
    <source>
        <dbReference type="Proteomes" id="UP000231960"/>
    </source>
</evidence>
<dbReference type="Pfam" id="PF01551">
    <property type="entry name" value="Peptidase_M23"/>
    <property type="match status" value="1"/>
</dbReference>
<evidence type="ECO:0000259" key="1">
    <source>
        <dbReference type="Pfam" id="PF01551"/>
    </source>
</evidence>
<organism evidence="2 3">
    <name type="scientific">Avrilella dinanensis</name>
    <dbReference type="NCBI Taxonomy" id="2008672"/>
    <lineage>
        <taxon>Bacteria</taxon>
        <taxon>Pseudomonadati</taxon>
        <taxon>Bacteroidota</taxon>
        <taxon>Flavobacteriia</taxon>
        <taxon>Flavobacteriales</taxon>
        <taxon>Flavobacteriaceae</taxon>
        <taxon>Avrilella</taxon>
    </lineage>
</organism>